<dbReference type="InterPro" id="IPR013783">
    <property type="entry name" value="Ig-like_fold"/>
</dbReference>
<keyword evidence="1" id="KW-0677">Repeat</keyword>
<dbReference type="EMBL" id="JNBS01000701">
    <property type="protein sequence ID" value="OQS03990.1"/>
    <property type="molecule type" value="Genomic_DNA"/>
</dbReference>
<dbReference type="Proteomes" id="UP000243217">
    <property type="component" value="Unassembled WGS sequence"/>
</dbReference>
<evidence type="ECO:0008006" key="9">
    <source>
        <dbReference type="Google" id="ProtNLM"/>
    </source>
</evidence>
<dbReference type="PROSITE" id="PS50026">
    <property type="entry name" value="EGF_3"/>
    <property type="match status" value="1"/>
</dbReference>
<dbReference type="PROSITE" id="PS50194">
    <property type="entry name" value="FILAMIN_REPEAT"/>
    <property type="match status" value="3"/>
</dbReference>
<reference evidence="7 8" key="1">
    <citation type="journal article" date="2014" name="Genome Biol. Evol.">
        <title>The secreted proteins of Achlya hypogyna and Thraustotheca clavata identify the ancestral oomycete secretome and reveal gene acquisitions by horizontal gene transfer.</title>
        <authorList>
            <person name="Misner I."/>
            <person name="Blouin N."/>
            <person name="Leonard G."/>
            <person name="Richards T.A."/>
            <person name="Lane C.E."/>
        </authorList>
    </citation>
    <scope>NUCLEOTIDE SEQUENCE [LARGE SCALE GENOMIC DNA]</scope>
    <source>
        <strain evidence="7 8">ATCC 34112</strain>
    </source>
</reference>
<dbReference type="STRING" id="74557.A0A1W0A1S2"/>
<dbReference type="Gene3D" id="2.60.40.2030">
    <property type="match status" value="1"/>
</dbReference>
<dbReference type="OrthoDB" id="442731at2759"/>
<feature type="domain" description="PA14" evidence="6">
    <location>
        <begin position="522"/>
        <end position="658"/>
    </location>
</feature>
<dbReference type="SUPFAM" id="SSF56988">
    <property type="entry name" value="Anthrax protective antigen"/>
    <property type="match status" value="2"/>
</dbReference>
<feature type="domain" description="EGF-like" evidence="5">
    <location>
        <begin position="146"/>
        <end position="179"/>
    </location>
</feature>
<accession>A0A1W0A1S2</accession>
<dbReference type="Gene3D" id="3.90.182.10">
    <property type="entry name" value="Toxin - Anthrax Protective Antigen,domain 1"/>
    <property type="match status" value="1"/>
</dbReference>
<dbReference type="InterPro" id="IPR000742">
    <property type="entry name" value="EGF"/>
</dbReference>
<evidence type="ECO:0000259" key="5">
    <source>
        <dbReference type="PROSITE" id="PS50026"/>
    </source>
</evidence>
<dbReference type="InterPro" id="IPR037524">
    <property type="entry name" value="PA14/GLEYA"/>
</dbReference>
<organism evidence="7 8">
    <name type="scientific">Thraustotheca clavata</name>
    <dbReference type="NCBI Taxonomy" id="74557"/>
    <lineage>
        <taxon>Eukaryota</taxon>
        <taxon>Sar</taxon>
        <taxon>Stramenopiles</taxon>
        <taxon>Oomycota</taxon>
        <taxon>Saprolegniomycetes</taxon>
        <taxon>Saprolegniales</taxon>
        <taxon>Achlyaceae</taxon>
        <taxon>Thraustotheca</taxon>
    </lineage>
</organism>
<dbReference type="SUPFAM" id="SSF81296">
    <property type="entry name" value="E set domains"/>
    <property type="match status" value="4"/>
</dbReference>
<dbReference type="Pfam" id="PF07691">
    <property type="entry name" value="PA14"/>
    <property type="match status" value="1"/>
</dbReference>
<feature type="signal peptide" evidence="4">
    <location>
        <begin position="1"/>
        <end position="15"/>
    </location>
</feature>
<comment type="caution">
    <text evidence="2">Lacks conserved residue(s) required for the propagation of feature annotation.</text>
</comment>
<evidence type="ECO:0000259" key="6">
    <source>
        <dbReference type="PROSITE" id="PS51820"/>
    </source>
</evidence>
<dbReference type="SMART" id="SM00758">
    <property type="entry name" value="PA14"/>
    <property type="match status" value="1"/>
</dbReference>
<dbReference type="GO" id="GO:0030036">
    <property type="term" value="P:actin cytoskeleton organization"/>
    <property type="evidence" value="ECO:0007669"/>
    <property type="project" value="InterPro"/>
</dbReference>
<feature type="disulfide bond" evidence="2">
    <location>
        <begin position="150"/>
        <end position="160"/>
    </location>
</feature>
<protein>
    <recommendedName>
        <fullName evidence="9">PA14 domain-containing protein</fullName>
    </recommendedName>
</protein>
<dbReference type="InterPro" id="IPR001298">
    <property type="entry name" value="Filamin/ABP280_rpt"/>
</dbReference>
<keyword evidence="4" id="KW-0732">Signal</keyword>
<dbReference type="Gene3D" id="2.60.40.10">
    <property type="entry name" value="Immunoglobulins"/>
    <property type="match status" value="5"/>
</dbReference>
<dbReference type="InterPro" id="IPR014756">
    <property type="entry name" value="Ig_E-set"/>
</dbReference>
<dbReference type="GO" id="GO:0051015">
    <property type="term" value="F:actin filament binding"/>
    <property type="evidence" value="ECO:0007669"/>
    <property type="project" value="InterPro"/>
</dbReference>
<gene>
    <name evidence="7" type="ORF">THRCLA_03732</name>
</gene>
<keyword evidence="2" id="KW-0245">EGF-like domain</keyword>
<dbReference type="PANTHER" id="PTHR38537:SF8">
    <property type="entry name" value="FILAMIN-A"/>
    <property type="match status" value="1"/>
</dbReference>
<evidence type="ECO:0000256" key="1">
    <source>
        <dbReference type="ARBA" id="ARBA00022737"/>
    </source>
</evidence>
<evidence type="ECO:0000313" key="7">
    <source>
        <dbReference type="EMBL" id="OQS03990.1"/>
    </source>
</evidence>
<dbReference type="CDD" id="cd00055">
    <property type="entry name" value="EGF_Lam"/>
    <property type="match status" value="1"/>
</dbReference>
<dbReference type="InterPro" id="IPR017868">
    <property type="entry name" value="Filamin/ABP280_repeat-like"/>
</dbReference>
<name>A0A1W0A1S2_9STRA</name>
<evidence type="ECO:0000313" key="8">
    <source>
        <dbReference type="Proteomes" id="UP000243217"/>
    </source>
</evidence>
<sequence length="1755" mass="190130">MILPFIFLYLLRTRAFRIVNNSSATSTPLFNRYAHGIVGYYGDPTTTFFREHVNPGAIFHPDAPTQWNGPSISLSCPSMVGPLDNGEYYCNGKEYGYCDRRSGSCWCNKGYTGIDCTECIPEYFQAGGICYPRRTSFTISGWLSLHLGNCLNDCSGQGSCNYMTGLCTCNPSRLGSDCSQVSCHVLDTLCQSCSDGQCLQCFSGYYVTPMNACAPCTNFDPRCIECNAVKGCLTCADFQLNSIKRSGPRTIDPWPMPSEEIVREFSLTNVYSSQSSHSFDEAEVYSVLPSSLNITQACQQGLSGDASWKCVNSPSSHIICGHTGTITFASPSYAIAQNSTFLPITIVRTGGGYGEASVLYELVHRTSTKADVSPTAYYTTTQRLTFPPSVIQLTFYITIHDNPAVKPYNPVFDLVLKEPSANVAIGNQRISTVVIYEGPGAINTKLQLAVNSTGVANISMPIAIYGPGLSLSSTMVGTATYTSGNLVDVDEIPLSLAFNGTQLVSSWLPVVSGNYTLLFFQLYAGGLLGTYYSTPSLEGSVVVERMDAVINFTFTDTQSYSIGYESVRWRGFIKATTSELTTFQIDTLGSIRLWVQGKLVVDGWVQLDAPNHSGSVQLQANKLYSIQLDYRPHPITLDYIYLKWQTTTIPLQVIPTSQLYTSTLLPWLNKSIIIQPNMPSQAWYRGPLSGIAGVPFTYSFYSVDSLNNIRRNLFFNTQDTGVFRSYISSGLITLDAKLTFNVSSGLIKGSTVPTVAGLYTLSVLLNQQLLYGFPIGINLSPSPNTGPQSFVSGPGIQVTGNVAATTTTILIQGIDIYGNQQSFGGGNFTIIATHLASAKVDLGVVTDFGNGSYLVSYTPRFSGTYSITITILGIHVASSPYLIITVPNIAYGPSCSVISGNTIVFNIHHDDLGAGISVGTTGVPAVFLVQLRDVNSNTIVSGSATVSLNSTSLLQAPLCTNLLNGTYSCSYIPTSAGTIILSVFVNNNPIANSPFNVQMTTGVIMASSSIATSPFGSTGLYYGIAGENTWFLLQAQDTYGNNRSSVDLIGLSFQNATLAAVNATSTNITYLGSGLYNVNYTIVKAGTYIMHVVVNGSTEIYQSPFTITIYPNVADIITTTATILTPLPLTAGQSITAAIEPRDIYGNPTTQTYYDFYTFGQIQLVKPSLTLTTFTPTVAGIHRFEPQIYLNGGGNVSVYSMLTEFGAATYLTKQPLGFDQDFNLLIDGVQWVWDGYISSVTSERYVLTLDFHGHVEMYLNNTLMVNSSAESFQFEYTFTASLKTKCHVVYTKSDTVQPHYFHVNWSSLTVQQRPIPLTCLCSKWKITSITPILQVYPAPPAQYQLLSSIPDVWNAGISVSFDVIALDMYGNIRAQGGDRLGVYLSNAASSIVDHYNGSYSITMTAFTAGSLQTLNIGVNATPIDSAISPYAYIQSLSPILNSPFSVTILPSTVQLKSTLFSSITSGIAGKPLSFTFTLVDSYNNVVITQQPIQVYLGSLPCTTTFIASTYTVNCIPQLATLPNVRLVLGSSDLTFFSISISPSSANATSSSITSFTSLQQANQLQSFVVILYDSYNNPLTTGGNYLGIIFSGKSELHVPAVDAGNGTYIIYYSLPFPGVYQAQVLLVSGSGLLGRYYASESDPLPETSQVDSVLALTDHAKVIWSGFLVPTYSEVYLLTWSVANVVVYLDNRLVEGSVTLIGNYPHAIQIQASGTIPALILQWTSARTPKQPIPLSQMYPWSDEILPRHNVYVVT</sequence>
<evidence type="ECO:0000256" key="4">
    <source>
        <dbReference type="SAM" id="SignalP"/>
    </source>
</evidence>
<feature type="repeat" description="Filamin" evidence="3">
    <location>
        <begin position="913"/>
        <end position="999"/>
    </location>
</feature>
<dbReference type="InterPro" id="IPR002049">
    <property type="entry name" value="LE_dom"/>
</dbReference>
<dbReference type="PANTHER" id="PTHR38537">
    <property type="entry name" value="JITTERBUG, ISOFORM N"/>
    <property type="match status" value="1"/>
</dbReference>
<dbReference type="PROSITE" id="PS01248">
    <property type="entry name" value="EGF_LAM_1"/>
    <property type="match status" value="1"/>
</dbReference>
<dbReference type="Pfam" id="PF00630">
    <property type="entry name" value="Filamin"/>
    <property type="match status" value="3"/>
</dbReference>
<dbReference type="SUPFAM" id="SSF141072">
    <property type="entry name" value="CalX-like"/>
    <property type="match status" value="1"/>
</dbReference>
<dbReference type="PROSITE" id="PS51820">
    <property type="entry name" value="PA14"/>
    <property type="match status" value="1"/>
</dbReference>
<keyword evidence="2" id="KW-1015">Disulfide bond</keyword>
<evidence type="ECO:0000256" key="3">
    <source>
        <dbReference type="PROSITE-ProRule" id="PRU00087"/>
    </source>
</evidence>
<dbReference type="InterPro" id="IPR044801">
    <property type="entry name" value="Filamin"/>
</dbReference>
<dbReference type="PROSITE" id="PS00022">
    <property type="entry name" value="EGF_1"/>
    <property type="match status" value="1"/>
</dbReference>
<feature type="disulfide bond" evidence="2">
    <location>
        <begin position="169"/>
        <end position="178"/>
    </location>
</feature>
<dbReference type="InterPro" id="IPR038081">
    <property type="entry name" value="CalX-like_sf"/>
</dbReference>
<dbReference type="SMART" id="SM00557">
    <property type="entry name" value="IG_FLMN"/>
    <property type="match status" value="3"/>
</dbReference>
<keyword evidence="8" id="KW-1185">Reference proteome</keyword>
<feature type="repeat" description="Filamin" evidence="3">
    <location>
        <begin position="781"/>
        <end position="885"/>
    </location>
</feature>
<comment type="caution">
    <text evidence="7">The sequence shown here is derived from an EMBL/GenBank/DDBJ whole genome shotgun (WGS) entry which is preliminary data.</text>
</comment>
<dbReference type="InterPro" id="IPR011658">
    <property type="entry name" value="PA14_dom"/>
</dbReference>
<evidence type="ECO:0000256" key="2">
    <source>
        <dbReference type="PROSITE-ProRule" id="PRU00076"/>
    </source>
</evidence>
<proteinExistence type="predicted"/>
<feature type="chain" id="PRO_5013003608" description="PA14 domain-containing protein" evidence="4">
    <location>
        <begin position="16"/>
        <end position="1755"/>
    </location>
</feature>
<feature type="repeat" description="Filamin" evidence="3">
    <location>
        <begin position="1019"/>
        <end position="1109"/>
    </location>
</feature>